<dbReference type="InterPro" id="IPR014284">
    <property type="entry name" value="RNA_pol_sigma-70_dom"/>
</dbReference>
<dbReference type="CDD" id="cd06171">
    <property type="entry name" value="Sigma70_r4"/>
    <property type="match status" value="1"/>
</dbReference>
<dbReference type="NCBIfam" id="TIGR02985">
    <property type="entry name" value="Sig70_bacteroi1"/>
    <property type="match status" value="1"/>
</dbReference>
<keyword evidence="2" id="KW-0805">Transcription regulation</keyword>
<dbReference type="InterPro" id="IPR013249">
    <property type="entry name" value="RNA_pol_sigma70_r4_t2"/>
</dbReference>
<dbReference type="PANTHER" id="PTHR43133:SF46">
    <property type="entry name" value="RNA POLYMERASE SIGMA-70 FACTOR ECF SUBFAMILY"/>
    <property type="match status" value="1"/>
</dbReference>
<dbReference type="Gene3D" id="1.10.1740.10">
    <property type="match status" value="1"/>
</dbReference>
<evidence type="ECO:0000259" key="5">
    <source>
        <dbReference type="Pfam" id="PF04542"/>
    </source>
</evidence>
<keyword evidence="3" id="KW-0731">Sigma factor</keyword>
<dbReference type="InterPro" id="IPR039425">
    <property type="entry name" value="RNA_pol_sigma-70-like"/>
</dbReference>
<dbReference type="InterPro" id="IPR007627">
    <property type="entry name" value="RNA_pol_sigma70_r2"/>
</dbReference>
<evidence type="ECO:0000313" key="7">
    <source>
        <dbReference type="EMBL" id="GGC25990.1"/>
    </source>
</evidence>
<reference evidence="8" key="1">
    <citation type="journal article" date="2019" name="Int. J. Syst. Evol. Microbiol.">
        <title>The Global Catalogue of Microorganisms (GCM) 10K type strain sequencing project: providing services to taxonomists for standard genome sequencing and annotation.</title>
        <authorList>
            <consortium name="The Broad Institute Genomics Platform"/>
            <consortium name="The Broad Institute Genome Sequencing Center for Infectious Disease"/>
            <person name="Wu L."/>
            <person name="Ma J."/>
        </authorList>
    </citation>
    <scope>NUCLEOTIDE SEQUENCE [LARGE SCALE GENOMIC DNA]</scope>
    <source>
        <strain evidence="8">CGMCC 1.15342</strain>
    </source>
</reference>
<dbReference type="InterPro" id="IPR013324">
    <property type="entry name" value="RNA_pol_sigma_r3/r4-like"/>
</dbReference>
<dbReference type="SUPFAM" id="SSF88659">
    <property type="entry name" value="Sigma3 and sigma4 domains of RNA polymerase sigma factors"/>
    <property type="match status" value="1"/>
</dbReference>
<dbReference type="InterPro" id="IPR036388">
    <property type="entry name" value="WH-like_DNA-bd_sf"/>
</dbReference>
<keyword evidence="8" id="KW-1185">Reference proteome</keyword>
<evidence type="ECO:0000259" key="6">
    <source>
        <dbReference type="Pfam" id="PF08281"/>
    </source>
</evidence>
<dbReference type="NCBIfam" id="TIGR02937">
    <property type="entry name" value="sigma70-ECF"/>
    <property type="match status" value="1"/>
</dbReference>
<evidence type="ECO:0000256" key="1">
    <source>
        <dbReference type="ARBA" id="ARBA00010641"/>
    </source>
</evidence>
<gene>
    <name evidence="7" type="primary">rpoE</name>
    <name evidence="7" type="ORF">GCM10011386_17510</name>
</gene>
<comment type="similarity">
    <text evidence="1">Belongs to the sigma-70 factor family. ECF subfamily.</text>
</comment>
<dbReference type="SUPFAM" id="SSF88946">
    <property type="entry name" value="Sigma2 domain of RNA polymerase sigma factors"/>
    <property type="match status" value="1"/>
</dbReference>
<dbReference type="RefSeq" id="WP_229717486.1">
    <property type="nucleotide sequence ID" value="NZ_BMIK01000004.1"/>
</dbReference>
<comment type="caution">
    <text evidence="7">The sequence shown here is derived from an EMBL/GenBank/DDBJ whole genome shotgun (WGS) entry which is preliminary data.</text>
</comment>
<evidence type="ECO:0000256" key="3">
    <source>
        <dbReference type="ARBA" id="ARBA00023082"/>
    </source>
</evidence>
<dbReference type="Proteomes" id="UP000597338">
    <property type="component" value="Unassembled WGS sequence"/>
</dbReference>
<protein>
    <submittedName>
        <fullName evidence="7">DNA-directed RNA polymerase sigma-70 factor</fullName>
    </submittedName>
</protein>
<evidence type="ECO:0000256" key="2">
    <source>
        <dbReference type="ARBA" id="ARBA00023015"/>
    </source>
</evidence>
<evidence type="ECO:0000256" key="4">
    <source>
        <dbReference type="ARBA" id="ARBA00023163"/>
    </source>
</evidence>
<proteinExistence type="inferred from homology"/>
<keyword evidence="4" id="KW-0804">Transcription</keyword>
<evidence type="ECO:0000313" key="8">
    <source>
        <dbReference type="Proteomes" id="UP000597338"/>
    </source>
</evidence>
<dbReference type="InterPro" id="IPR014327">
    <property type="entry name" value="RNA_pol_sigma70_bacteroid"/>
</dbReference>
<name>A0ABQ1LML1_9SPHI</name>
<dbReference type="EMBL" id="BMIK01000004">
    <property type="protein sequence ID" value="GGC25990.1"/>
    <property type="molecule type" value="Genomic_DNA"/>
</dbReference>
<feature type="domain" description="RNA polymerase sigma-70 region 2" evidence="5">
    <location>
        <begin position="30"/>
        <end position="96"/>
    </location>
</feature>
<keyword evidence="7" id="KW-0240">DNA-directed RNA polymerase</keyword>
<accession>A0ABQ1LML1</accession>
<dbReference type="PANTHER" id="PTHR43133">
    <property type="entry name" value="RNA POLYMERASE ECF-TYPE SIGMA FACTO"/>
    <property type="match status" value="1"/>
</dbReference>
<dbReference type="Gene3D" id="1.10.10.10">
    <property type="entry name" value="Winged helix-like DNA-binding domain superfamily/Winged helix DNA-binding domain"/>
    <property type="match status" value="1"/>
</dbReference>
<dbReference type="GO" id="GO:0000428">
    <property type="term" value="C:DNA-directed RNA polymerase complex"/>
    <property type="evidence" value="ECO:0007669"/>
    <property type="project" value="UniProtKB-KW"/>
</dbReference>
<organism evidence="7 8">
    <name type="scientific">Parapedobacter defluvii</name>
    <dbReference type="NCBI Taxonomy" id="2045106"/>
    <lineage>
        <taxon>Bacteria</taxon>
        <taxon>Pseudomonadati</taxon>
        <taxon>Bacteroidota</taxon>
        <taxon>Sphingobacteriia</taxon>
        <taxon>Sphingobacteriales</taxon>
        <taxon>Sphingobacteriaceae</taxon>
        <taxon>Parapedobacter</taxon>
    </lineage>
</organism>
<dbReference type="Pfam" id="PF08281">
    <property type="entry name" value="Sigma70_r4_2"/>
    <property type="match status" value="1"/>
</dbReference>
<dbReference type="InterPro" id="IPR013325">
    <property type="entry name" value="RNA_pol_sigma_r2"/>
</dbReference>
<feature type="domain" description="RNA polymerase sigma factor 70 region 4 type 2" evidence="6">
    <location>
        <begin position="128"/>
        <end position="177"/>
    </location>
</feature>
<dbReference type="Pfam" id="PF04542">
    <property type="entry name" value="Sigma70_r2"/>
    <property type="match status" value="1"/>
</dbReference>
<sequence>MGGKIRYQDLSDPELVSLLKKGQEEAFTILYQRHWAIVYQQVYRILRDDDECRDVIQEVFSSLWLKREQLADNTNLGAYLYIQGRNRVFSLIAKNRVRSDYLNSITQFMEKVDRNATDLLEEKEIFARVEQEINRLPPRMREIFISSREEGRSHKEIADALGLSEQTVKKQVHNALKIIKPKLQNLGGLR</sequence>